<accession>A0ABS5SXM9</accession>
<name>A0ABS5SXM9_9GAMM</name>
<evidence type="ECO:0000313" key="4">
    <source>
        <dbReference type="EMBL" id="MBT0724846.1"/>
    </source>
</evidence>
<dbReference type="PROSITE" id="PS51755">
    <property type="entry name" value="OMPR_PHOB"/>
    <property type="match status" value="1"/>
</dbReference>
<evidence type="ECO:0000313" key="5">
    <source>
        <dbReference type="Proteomes" id="UP000790096"/>
    </source>
</evidence>
<dbReference type="CDD" id="cd00383">
    <property type="entry name" value="trans_reg_C"/>
    <property type="match status" value="1"/>
</dbReference>
<sequence>MKKPAKFYIFFSSSLWGPNAEDSQYLRVYIGHLRKKLEPDPRRPQHIITENGVGYRFVE</sequence>
<protein>
    <recommendedName>
        <fullName evidence="3">OmpR/PhoB-type domain-containing protein</fullName>
    </recommendedName>
</protein>
<dbReference type="InterPro" id="IPR001867">
    <property type="entry name" value="OmpR/PhoB-type_DNA-bd"/>
</dbReference>
<comment type="caution">
    <text evidence="4">The sequence shown here is derived from an EMBL/GenBank/DDBJ whole genome shotgun (WGS) entry which is preliminary data.</text>
</comment>
<proteinExistence type="predicted"/>
<keyword evidence="5" id="KW-1185">Reference proteome</keyword>
<gene>
    <name evidence="4" type="ORF">HH682_10490</name>
</gene>
<feature type="DNA-binding region" description="OmpR/PhoB-type" evidence="2">
    <location>
        <begin position="1"/>
        <end position="59"/>
    </location>
</feature>
<dbReference type="Pfam" id="PF00486">
    <property type="entry name" value="Trans_reg_C"/>
    <property type="match status" value="1"/>
</dbReference>
<evidence type="ECO:0000256" key="2">
    <source>
        <dbReference type="PROSITE-ProRule" id="PRU01091"/>
    </source>
</evidence>
<feature type="domain" description="OmpR/PhoB-type" evidence="3">
    <location>
        <begin position="1"/>
        <end position="59"/>
    </location>
</feature>
<dbReference type="Proteomes" id="UP000790096">
    <property type="component" value="Unassembled WGS sequence"/>
</dbReference>
<evidence type="ECO:0000259" key="3">
    <source>
        <dbReference type="PROSITE" id="PS51755"/>
    </source>
</evidence>
<keyword evidence="1 2" id="KW-0238">DNA-binding</keyword>
<evidence type="ECO:0000256" key="1">
    <source>
        <dbReference type="ARBA" id="ARBA00023125"/>
    </source>
</evidence>
<dbReference type="EMBL" id="JABBFR010000013">
    <property type="protein sequence ID" value="MBT0724846.1"/>
    <property type="molecule type" value="Genomic_DNA"/>
</dbReference>
<dbReference type="Gene3D" id="1.10.10.10">
    <property type="entry name" value="Winged helix-like DNA-binding domain superfamily/Winged helix DNA-binding domain"/>
    <property type="match status" value="1"/>
</dbReference>
<reference evidence="4 5" key="1">
    <citation type="submission" date="2020-04" db="EMBL/GenBank/DDBJ databases">
        <title>Genome sequencing of Rosenbergiella species.</title>
        <authorList>
            <person name="Alvarez-Perez S."/>
            <person name="Lievens B."/>
        </authorList>
    </citation>
    <scope>NUCLEOTIDE SEQUENCE [LARGE SCALE GENOMIC DNA]</scope>
    <source>
        <strain evidence="4 5">S61</strain>
    </source>
</reference>
<dbReference type="InterPro" id="IPR036388">
    <property type="entry name" value="WH-like_DNA-bd_sf"/>
</dbReference>
<dbReference type="InterPro" id="IPR016032">
    <property type="entry name" value="Sig_transdc_resp-reg_C-effctor"/>
</dbReference>
<organism evidence="4 5">
    <name type="scientific">Rosenbergiella gaditana</name>
    <dbReference type="NCBI Taxonomy" id="2726987"/>
    <lineage>
        <taxon>Bacteria</taxon>
        <taxon>Pseudomonadati</taxon>
        <taxon>Pseudomonadota</taxon>
        <taxon>Gammaproteobacteria</taxon>
        <taxon>Enterobacterales</taxon>
        <taxon>Erwiniaceae</taxon>
        <taxon>Rosenbergiella</taxon>
    </lineage>
</organism>
<dbReference type="SUPFAM" id="SSF46894">
    <property type="entry name" value="C-terminal effector domain of the bipartite response regulators"/>
    <property type="match status" value="1"/>
</dbReference>